<feature type="compositionally biased region" description="Acidic residues" evidence="2">
    <location>
        <begin position="1087"/>
        <end position="1115"/>
    </location>
</feature>
<feature type="compositionally biased region" description="Acidic residues" evidence="2">
    <location>
        <begin position="526"/>
        <end position="536"/>
    </location>
</feature>
<feature type="coiled-coil region" evidence="1">
    <location>
        <begin position="1490"/>
        <end position="1727"/>
    </location>
</feature>
<evidence type="ECO:0000313" key="3">
    <source>
        <dbReference type="EMBL" id="EGG12908.1"/>
    </source>
</evidence>
<gene>
    <name evidence="3" type="ORF">MELLADRAFT_58819</name>
</gene>
<feature type="region of interest" description="Disordered" evidence="2">
    <location>
        <begin position="31"/>
        <end position="54"/>
    </location>
</feature>
<dbReference type="RefSeq" id="XP_007403846.1">
    <property type="nucleotide sequence ID" value="XM_007403784.1"/>
</dbReference>
<dbReference type="KEGG" id="mlr:MELLADRAFT_58819"/>
<dbReference type="EMBL" id="GL883090">
    <property type="protein sequence ID" value="EGG12908.1"/>
    <property type="molecule type" value="Genomic_DNA"/>
</dbReference>
<feature type="compositionally biased region" description="Pro residues" evidence="2">
    <location>
        <begin position="430"/>
        <end position="451"/>
    </location>
</feature>
<feature type="region of interest" description="Disordered" evidence="2">
    <location>
        <begin position="77"/>
        <end position="122"/>
    </location>
</feature>
<feature type="region of interest" description="Disordered" evidence="2">
    <location>
        <begin position="858"/>
        <end position="880"/>
    </location>
</feature>
<evidence type="ECO:0000256" key="2">
    <source>
        <dbReference type="SAM" id="MobiDB-lite"/>
    </source>
</evidence>
<feature type="compositionally biased region" description="Low complexity" evidence="2">
    <location>
        <begin position="206"/>
        <end position="223"/>
    </location>
</feature>
<proteinExistence type="predicted"/>
<feature type="compositionally biased region" description="Low complexity" evidence="2">
    <location>
        <begin position="175"/>
        <end position="190"/>
    </location>
</feature>
<dbReference type="PANTHER" id="PTHR14383:SF5">
    <property type="entry name" value="RUN DOMAIN-CONTAINING PROTEIN"/>
    <property type="match status" value="1"/>
</dbReference>
<dbReference type="GeneID" id="18929237"/>
<dbReference type="VEuPathDB" id="FungiDB:MELLADRAFT_58819"/>
<feature type="compositionally biased region" description="Polar residues" evidence="2">
    <location>
        <begin position="159"/>
        <end position="174"/>
    </location>
</feature>
<feature type="region of interest" description="Disordered" evidence="2">
    <location>
        <begin position="1"/>
        <end position="20"/>
    </location>
</feature>
<protein>
    <submittedName>
        <fullName evidence="3">Uncharacterized protein</fullName>
    </submittedName>
</protein>
<accession>F4R2X8</accession>
<feature type="compositionally biased region" description="Low complexity" evidence="2">
    <location>
        <begin position="862"/>
        <end position="875"/>
    </location>
</feature>
<organism evidence="4">
    <name type="scientific">Melampsora larici-populina (strain 98AG31 / pathotype 3-4-7)</name>
    <name type="common">Poplar leaf rust fungus</name>
    <dbReference type="NCBI Taxonomy" id="747676"/>
    <lineage>
        <taxon>Eukaryota</taxon>
        <taxon>Fungi</taxon>
        <taxon>Dikarya</taxon>
        <taxon>Basidiomycota</taxon>
        <taxon>Pucciniomycotina</taxon>
        <taxon>Pucciniomycetes</taxon>
        <taxon>Pucciniales</taxon>
        <taxon>Melampsoraceae</taxon>
        <taxon>Melampsora</taxon>
    </lineage>
</organism>
<feature type="region of interest" description="Disordered" evidence="2">
    <location>
        <begin position="1758"/>
        <end position="1781"/>
    </location>
</feature>
<feature type="compositionally biased region" description="Basic residues" evidence="2">
    <location>
        <begin position="32"/>
        <end position="46"/>
    </location>
</feature>
<feature type="coiled-coil region" evidence="1">
    <location>
        <begin position="1317"/>
        <end position="1436"/>
    </location>
</feature>
<feature type="region of interest" description="Disordered" evidence="2">
    <location>
        <begin position="145"/>
        <end position="223"/>
    </location>
</feature>
<feature type="region of interest" description="Disordered" evidence="2">
    <location>
        <begin position="424"/>
        <end position="451"/>
    </location>
</feature>
<dbReference type="OrthoDB" id="3269502at2759"/>
<sequence>MYQSNQQQQQQQQQGYHHQLNRTSISSNHSIKMNHHHQQQQHHHQHFQPQPQPHFQIPIHHQQHQTPLHQFQFQQLHHQPVPPSPSHNFQFNRNHHSNSLHPNHHHHLNHHHPNHLNHLNNPFLINPPSIPLQSPLPPTFSAYLQQHKHQQLLSSPSLNQPRSPTSSNHSSYQTQPSSSLHHPNHNHQSPFNQYSKPEPKRPSTPPSNLLNLTTPPSNLSNLTTPQLITPLSIISNGTRKKLKIRLPLEFTPDHELSLDESRIRSKWKRLPISTNPAQLGPSNPSDLLLLHSTSKDEWPERLGNRLPDSIDVYLPGKEVWDDYRAEILDEKLNELGYHSIQQDENLVHLDLRLRLEAYLSDHPESTLQIPTIPGIYPFALPSSPLSPISKPLMSFTAPMMAPRGHSSTMSIALPGGTPNQYLASNRSPTFGPPSTPGEPIGPLPPPPPPGLKPTAPVFKPTGTLLPTAPEFQPTWAPAPVPVPISIRPRGSVSPHRMLLSPTLMIVGEEEEEVEAETEDPKRPSEDQEEIVTDSEADSIQAQVLTDSEVEDDQEEEEEEGESMMRNEVTEDYYSGPDSVEEEVMNEHNHLMRSSISSQALRRISFKPIISDPRTVVMKARSSAGEEEDDIPLAKLKDRRFSTQLHQLDHSSQSSSLPTGIQISQDQRSEYTNPSDEDELEVPRADRKPSSASLPNHRTTRSHTFGINSFSVSGRSSMTGGDGIPHNWINGVEDEDDIISNPSDEDHELIQNEDHHLYTTNLEATRSTITADEEVSKPNLNAFAAEFTPNFNFSSMIPHIGSLSKQVIEDDEHQLIGSPGRGIKRQKTQQEVWIEEEGPLIPSFSEHLPPLRQSVSLPPPFSLPELPERLGGSSSGLTSDLIREDPNYEHQKTLPHDLGSIMIPNSPLIRDRLLPIMRDQPMTPKVPRLRPSSSFDDDSTSSIDHHSRSSSPSPSRVLNQARSFELIPTQNLSSKDSMISLNQLKQQQIEWNQIGNQPNVKAQIGNEEIVKISSSASKKRGEIPKFLSHDLDHENCRPAPPSQITRIEKINVGPKIVVEEKSGGIEEMGFLDPAGVSTIRISNRVHLDDDDDAEEDEEEEDEEMQSGSSEDDEVEEANLSMRSSTTYLNKLLNKKFKELRQDLSGLHTLKVDFDSLKRDALLEEMHKRMEMVIEESQRKEKGKDLEIILRSIRDLKNGEEEIEMMMKKLSEAVKPQIYQLIDLTSDKSETAGLIVQELKPSLEDLMKRLIGELRVENEKIKEKRIDEDEHRESLKVGEEMIELITQLDLKSLNFYQDISQQIGSTMNEISELIKSEIRREVLESKENEIQELRNVKNELELGLLKARADHGRVRSERAVEKEKIMEEKSKVERELEELRKKKRMDELEIERFRKEKEEMEGSRRVQGVEKESVERERDRLKELVARLESRCEGFEVKGREWETKRILQTEEIAELKVKNRMIESNNKSNERGLELSQNGYERLQEVRNLDLIRYQTKEDELRKEIRNQEIEFGKRYQEMGREIREAVEGKALVEGELRSLEGRIHKLDEQISGLREMSAAKQQSLATVNQRLYESERKSKEVESLRNEMTRMKGENERMKAIESDYRRMEEEKARIEEENVELVREIGEVKEGLEKMYESVGKELSEVYVKNQSLEEELGVVRLEKEGLEKEVLERERLEKERLEKEKLERERLEKERLEERLEKEKLEKERLEKEKEKENLIRFEGDSSYRNLQETPKKFYPTPPLQSYDFVKSNVPLSNSIHAPKNQPKQKQLQQHYQQAYQPRGSEDLYDWFLIFEWYSID</sequence>
<feature type="region of interest" description="Disordered" evidence="2">
    <location>
        <begin position="1081"/>
        <end position="1118"/>
    </location>
</feature>
<name>F4R2X8_MELLP</name>
<feature type="region of interest" description="Disordered" evidence="2">
    <location>
        <begin position="644"/>
        <end position="707"/>
    </location>
</feature>
<feature type="compositionally biased region" description="Low complexity" evidence="2">
    <location>
        <begin position="1765"/>
        <end position="1781"/>
    </location>
</feature>
<feature type="compositionally biased region" description="Polar residues" evidence="2">
    <location>
        <begin position="657"/>
        <end position="673"/>
    </location>
</feature>
<dbReference type="PANTHER" id="PTHR14383">
    <property type="entry name" value="SWAP-70 RECOMBINASE"/>
    <property type="match status" value="1"/>
</dbReference>
<feature type="region of interest" description="Disordered" evidence="2">
    <location>
        <begin position="509"/>
        <end position="567"/>
    </location>
</feature>
<feature type="compositionally biased region" description="Basic residues" evidence="2">
    <location>
        <begin position="93"/>
        <end position="115"/>
    </location>
</feature>
<dbReference type="eggNOG" id="ENOG502SDVW">
    <property type="taxonomic scope" value="Eukaryota"/>
</dbReference>
<feature type="compositionally biased region" description="Acidic residues" evidence="2">
    <location>
        <begin position="547"/>
        <end position="561"/>
    </location>
</feature>
<reference evidence="4" key="1">
    <citation type="journal article" date="2011" name="Proc. Natl. Acad. Sci. U.S.A.">
        <title>Obligate biotrophy features unraveled by the genomic analysis of rust fungi.</title>
        <authorList>
            <person name="Duplessis S."/>
            <person name="Cuomo C.A."/>
            <person name="Lin Y.-C."/>
            <person name="Aerts A."/>
            <person name="Tisserant E."/>
            <person name="Veneault-Fourrey C."/>
            <person name="Joly D.L."/>
            <person name="Hacquard S."/>
            <person name="Amselem J."/>
            <person name="Cantarel B.L."/>
            <person name="Chiu R."/>
            <person name="Coutinho P.M."/>
            <person name="Feau N."/>
            <person name="Field M."/>
            <person name="Frey P."/>
            <person name="Gelhaye E."/>
            <person name="Goldberg J."/>
            <person name="Grabherr M.G."/>
            <person name="Kodira C.D."/>
            <person name="Kohler A."/>
            <person name="Kuees U."/>
            <person name="Lindquist E.A."/>
            <person name="Lucas S.M."/>
            <person name="Mago R."/>
            <person name="Mauceli E."/>
            <person name="Morin E."/>
            <person name="Murat C."/>
            <person name="Pangilinan J.L."/>
            <person name="Park R."/>
            <person name="Pearson M."/>
            <person name="Quesneville H."/>
            <person name="Rouhier N."/>
            <person name="Sakthikumar S."/>
            <person name="Salamov A.A."/>
            <person name="Schmutz J."/>
            <person name="Selles B."/>
            <person name="Shapiro H."/>
            <person name="Tanguay P."/>
            <person name="Tuskan G.A."/>
            <person name="Henrissat B."/>
            <person name="Van de Peer Y."/>
            <person name="Rouze P."/>
            <person name="Ellis J.G."/>
            <person name="Dodds P.N."/>
            <person name="Schein J.E."/>
            <person name="Zhong S."/>
            <person name="Hamelin R.C."/>
            <person name="Grigoriev I.V."/>
            <person name="Szabo L.J."/>
            <person name="Martin F."/>
        </authorList>
    </citation>
    <scope>NUCLEOTIDE SEQUENCE [LARGE SCALE GENOMIC DNA]</scope>
    <source>
        <strain evidence="4">98AG31 / pathotype 3-4-7</strain>
    </source>
</reference>
<feature type="compositionally biased region" description="Polar residues" evidence="2">
    <location>
        <begin position="689"/>
        <end position="707"/>
    </location>
</feature>
<dbReference type="Proteomes" id="UP000001072">
    <property type="component" value="Unassembled WGS sequence"/>
</dbReference>
<feature type="compositionally biased region" description="Low complexity" evidence="2">
    <location>
        <begin position="1"/>
        <end position="14"/>
    </location>
</feature>
<evidence type="ECO:0000256" key="1">
    <source>
        <dbReference type="SAM" id="Coils"/>
    </source>
</evidence>
<dbReference type="HOGENOM" id="CLU_001359_0_0_1"/>
<feature type="region of interest" description="Disordered" evidence="2">
    <location>
        <begin position="920"/>
        <end position="956"/>
    </location>
</feature>
<keyword evidence="4" id="KW-1185">Reference proteome</keyword>
<dbReference type="STRING" id="747676.F4R2X8"/>
<dbReference type="InParanoid" id="F4R2X8"/>
<keyword evidence="1" id="KW-0175">Coiled coil</keyword>
<feature type="compositionally biased region" description="Low complexity" evidence="2">
    <location>
        <begin position="644"/>
        <end position="656"/>
    </location>
</feature>
<evidence type="ECO:0000313" key="4">
    <source>
        <dbReference type="Proteomes" id="UP000001072"/>
    </source>
</evidence>